<sequence>MSAAESAARPTVESATTPRELADGYVYALADHDTMVSSSLGLRPHDDRVPDFSPRAQTDKDELSRQVLAALDRTESGAGELAPTERRCADLLRGRLTADLAMSEAGEHLRLVRNIFGPADRIRTLLLMMPTGTAEDWATIARRMAGTPESLRSYRQALDEGRRRQLFAAPRQVSTMIGQLDDWLAGDRSWFHTFVDGAPADLDATVTAQLAAAADAAAGAVAELRSYLADEYLPAAAGTPDAVGEQRYRVCAATAVGGSVDPAEAYAWGWQEYQRIWAQMRELAEQILPGADPVAAMRHLDTAGAAVEGVEQVQQWLQQMMDTAIAKLDGTHFDIAEPIKTVEARIAPPGSAAAPYYSRPSLDFSRPGRTWLPTLGRTRFPLYNLISTWYHEGVPGHHLQLAQWTYQAPELSVFQTTIGSSSGITEGWALYAERLADELGFLDTEARIGYLDGQLFRAMRVIVDIGMHLQLPIPDDSPIAPGQTWTPELAVEFFRAHSGEPEEYIDSEIIRYLGWPGQAISYKLGERAWLAGRAAARRAHAERGEDFDLKRWHRDALSLGAVRLDELTDTLAEL</sequence>
<keyword evidence="3" id="KW-1185">Reference proteome</keyword>
<comment type="caution">
    <text evidence="2">The sequence shown here is derived from an EMBL/GenBank/DDBJ whole genome shotgun (WGS) entry which is preliminary data.</text>
</comment>
<organism evidence="2 3">
    <name type="scientific">Nakamurella aerolata</name>
    <dbReference type="NCBI Taxonomy" id="1656892"/>
    <lineage>
        <taxon>Bacteria</taxon>
        <taxon>Bacillati</taxon>
        <taxon>Actinomycetota</taxon>
        <taxon>Actinomycetes</taxon>
        <taxon>Nakamurellales</taxon>
        <taxon>Nakamurellaceae</taxon>
        <taxon>Nakamurella</taxon>
    </lineage>
</organism>
<dbReference type="PANTHER" id="PTHR33361:SF2">
    <property type="entry name" value="DUF885 DOMAIN-CONTAINING PROTEIN"/>
    <property type="match status" value="1"/>
</dbReference>
<evidence type="ECO:0000256" key="1">
    <source>
        <dbReference type="SAM" id="MobiDB-lite"/>
    </source>
</evidence>
<reference evidence="2 3" key="1">
    <citation type="submission" date="2020-05" db="EMBL/GenBank/DDBJ databases">
        <title>Nakamurella sp. DB0629 isolated from air conditioner.</title>
        <authorList>
            <person name="Kim D.H."/>
            <person name="Kim D.-U."/>
        </authorList>
    </citation>
    <scope>NUCLEOTIDE SEQUENCE [LARGE SCALE GENOMIC DNA]</scope>
    <source>
        <strain evidence="2 3">DB0629</strain>
    </source>
</reference>
<dbReference type="EMBL" id="JABEND010000001">
    <property type="protein sequence ID" value="NNG34547.1"/>
    <property type="molecule type" value="Genomic_DNA"/>
</dbReference>
<dbReference type="InterPro" id="IPR010281">
    <property type="entry name" value="DUF885"/>
</dbReference>
<protein>
    <submittedName>
        <fullName evidence="2">DUF885 domain-containing protein</fullName>
    </submittedName>
</protein>
<evidence type="ECO:0000313" key="2">
    <source>
        <dbReference type="EMBL" id="NNG34547.1"/>
    </source>
</evidence>
<feature type="region of interest" description="Disordered" evidence="1">
    <location>
        <begin position="38"/>
        <end position="61"/>
    </location>
</feature>
<dbReference type="RefSeq" id="WP_171198163.1">
    <property type="nucleotide sequence ID" value="NZ_JABEND010000001.1"/>
</dbReference>
<dbReference type="AlphaFoldDB" id="A0A849A397"/>
<name>A0A849A397_9ACTN</name>
<dbReference type="Pfam" id="PF05960">
    <property type="entry name" value="DUF885"/>
    <property type="match status" value="1"/>
</dbReference>
<accession>A0A849A397</accession>
<evidence type="ECO:0000313" key="3">
    <source>
        <dbReference type="Proteomes" id="UP000562984"/>
    </source>
</evidence>
<gene>
    <name evidence="2" type="ORF">HKD39_02195</name>
</gene>
<dbReference type="PANTHER" id="PTHR33361">
    <property type="entry name" value="GLR0591 PROTEIN"/>
    <property type="match status" value="1"/>
</dbReference>
<proteinExistence type="predicted"/>
<dbReference type="Proteomes" id="UP000562984">
    <property type="component" value="Unassembled WGS sequence"/>
</dbReference>